<keyword evidence="2" id="KW-1185">Reference proteome</keyword>
<evidence type="ECO:0000313" key="2">
    <source>
        <dbReference type="Proteomes" id="UP001610563"/>
    </source>
</evidence>
<evidence type="ECO:0000313" key="1">
    <source>
        <dbReference type="EMBL" id="KAL2800361.1"/>
    </source>
</evidence>
<sequence>MACWIHSLYPPVQGKILSPAASLQYRGLPLYPHQHRDTTIYTPNYSLPTKPMHPWGTKLQKPQPHT</sequence>
<name>A0ABR4GMW7_9EURO</name>
<accession>A0ABR4GMW7</accession>
<reference evidence="1 2" key="1">
    <citation type="submission" date="2024-07" db="EMBL/GenBank/DDBJ databases">
        <title>Section-level genome sequencing and comparative genomics of Aspergillus sections Usti and Cavernicolus.</title>
        <authorList>
            <consortium name="Lawrence Berkeley National Laboratory"/>
            <person name="Nybo J.L."/>
            <person name="Vesth T.C."/>
            <person name="Theobald S."/>
            <person name="Frisvad J.C."/>
            <person name="Larsen T.O."/>
            <person name="Kjaerboelling I."/>
            <person name="Rothschild-Mancinelli K."/>
            <person name="Lyhne E.K."/>
            <person name="Kogle M.E."/>
            <person name="Barry K."/>
            <person name="Clum A."/>
            <person name="Na H."/>
            <person name="Ledsgaard L."/>
            <person name="Lin J."/>
            <person name="Lipzen A."/>
            <person name="Kuo A."/>
            <person name="Riley R."/>
            <person name="Mondo S."/>
            <person name="Labutti K."/>
            <person name="Haridas S."/>
            <person name="Pangalinan J."/>
            <person name="Salamov A.A."/>
            <person name="Simmons B.A."/>
            <person name="Magnuson J.K."/>
            <person name="Chen J."/>
            <person name="Drula E."/>
            <person name="Henrissat B."/>
            <person name="Wiebenga A."/>
            <person name="Lubbers R.J."/>
            <person name="Gomes A.C."/>
            <person name="Makela M.R."/>
            <person name="Stajich J."/>
            <person name="Grigoriev I.V."/>
            <person name="Mortensen U.H."/>
            <person name="De Vries R.P."/>
            <person name="Baker S.E."/>
            <person name="Andersen M.R."/>
        </authorList>
    </citation>
    <scope>NUCLEOTIDE SEQUENCE [LARGE SCALE GENOMIC DNA]</scope>
    <source>
        <strain evidence="1 2">CBS 209.92</strain>
    </source>
</reference>
<dbReference type="Proteomes" id="UP001610563">
    <property type="component" value="Unassembled WGS sequence"/>
</dbReference>
<dbReference type="EMBL" id="JBFTWV010000004">
    <property type="protein sequence ID" value="KAL2800361.1"/>
    <property type="molecule type" value="Genomic_DNA"/>
</dbReference>
<gene>
    <name evidence="1" type="ORF">BJX66DRAFT_291842</name>
</gene>
<protein>
    <submittedName>
        <fullName evidence="1">Uncharacterized protein</fullName>
    </submittedName>
</protein>
<proteinExistence type="predicted"/>
<organism evidence="1 2">
    <name type="scientific">Aspergillus keveii</name>
    <dbReference type="NCBI Taxonomy" id="714993"/>
    <lineage>
        <taxon>Eukaryota</taxon>
        <taxon>Fungi</taxon>
        <taxon>Dikarya</taxon>
        <taxon>Ascomycota</taxon>
        <taxon>Pezizomycotina</taxon>
        <taxon>Eurotiomycetes</taxon>
        <taxon>Eurotiomycetidae</taxon>
        <taxon>Eurotiales</taxon>
        <taxon>Aspergillaceae</taxon>
        <taxon>Aspergillus</taxon>
        <taxon>Aspergillus subgen. Nidulantes</taxon>
    </lineage>
</organism>
<comment type="caution">
    <text evidence="1">The sequence shown here is derived from an EMBL/GenBank/DDBJ whole genome shotgun (WGS) entry which is preliminary data.</text>
</comment>